<protein>
    <submittedName>
        <fullName evidence="4">Methylmalonyl-CoA mutase, N-terminal domain</fullName>
    </submittedName>
</protein>
<gene>
    <name evidence="4" type="ORF">SAMN06265360_1318</name>
</gene>
<dbReference type="Pfam" id="PF01642">
    <property type="entry name" value="MM_CoA_mutase"/>
    <property type="match status" value="1"/>
</dbReference>
<dbReference type="OrthoDB" id="9762378at2"/>
<sequence>MTERPATESTPKWLQDGSENVSVRLSRTNTWGGLETRAWYGPEDAPKLDYERNLGDPGTYPYARGSYPDMYRSKMWTLRNIVGYGTPADTRDGLARARSAGSPGFDIVLDTLSQEAIDPDHPTFPVEVGREGCTLACVADLEQLLDGIDVTKTDIAWHSTVLLYPMLAAMARRQGLSLDKLQGSHMPDHVQLNLTGYGERIMPVRLAHRASVDCLEYVARHSPRWACGFPQAYNLRERGLTPAGEIAVGMAIVNQTLHDLAERGVTADDIAPSLAWVSTSDIDLFEEVGKYRALRRVWARTLSERFNATNSRSLRLRMACHTSGRSLTYQQPYNNIVRATVQTLAAILGGVQSVETCTYDEPICIPTHEAREIAIRTQQILAHEVGAARTADPLGGSWYVETLTNNVESAALDLLERIEGMGLFTAVESGWIESLMDETNERIERELATGERVLVGVNTFARPDEHRPARFSFDQSSIAEHVKAFTERKSTRDQAALSAAIRALHDTAARGENCLDAMIDAFELDATIGEVWGTFRLALGYPYDPFGVLSSPFH</sequence>
<dbReference type="RefSeq" id="WP_089303321.1">
    <property type="nucleotide sequence ID" value="NZ_FZNW01000031.1"/>
</dbReference>
<keyword evidence="2" id="KW-0413">Isomerase</keyword>
<dbReference type="SUPFAM" id="SSF51703">
    <property type="entry name" value="Cobalamin (vitamin B12)-dependent enzymes"/>
    <property type="match status" value="1"/>
</dbReference>
<comment type="subunit">
    <text evidence="1">Heterodimer of an alpha and a beta chain.</text>
</comment>
<dbReference type="Gene3D" id="3.20.20.240">
    <property type="entry name" value="Methylmalonyl-CoA mutase"/>
    <property type="match status" value="1"/>
</dbReference>
<dbReference type="EMBL" id="FZNW01000031">
    <property type="protein sequence ID" value="SNR90878.1"/>
    <property type="molecule type" value="Genomic_DNA"/>
</dbReference>
<evidence type="ECO:0000313" key="4">
    <source>
        <dbReference type="EMBL" id="SNR90878.1"/>
    </source>
</evidence>
<evidence type="ECO:0000313" key="5">
    <source>
        <dbReference type="Proteomes" id="UP000198348"/>
    </source>
</evidence>
<dbReference type="GO" id="GO:0004494">
    <property type="term" value="F:methylmalonyl-CoA mutase activity"/>
    <property type="evidence" value="ECO:0007669"/>
    <property type="project" value="UniProtKB-EC"/>
</dbReference>
<dbReference type="NCBIfam" id="TIGR00641">
    <property type="entry name" value="acid_CoA_mut_N"/>
    <property type="match status" value="1"/>
</dbReference>
<dbReference type="PANTHER" id="PTHR48101">
    <property type="entry name" value="METHYLMALONYL-COA MUTASE, MITOCHONDRIAL-RELATED"/>
    <property type="match status" value="1"/>
</dbReference>
<organism evidence="4 5">
    <name type="scientific">Haloechinothrix alba</name>
    <dbReference type="NCBI Taxonomy" id="664784"/>
    <lineage>
        <taxon>Bacteria</taxon>
        <taxon>Bacillati</taxon>
        <taxon>Actinomycetota</taxon>
        <taxon>Actinomycetes</taxon>
        <taxon>Pseudonocardiales</taxon>
        <taxon>Pseudonocardiaceae</taxon>
        <taxon>Haloechinothrix</taxon>
    </lineage>
</organism>
<reference evidence="4 5" key="1">
    <citation type="submission" date="2017-06" db="EMBL/GenBank/DDBJ databases">
        <authorList>
            <person name="Kim H.J."/>
            <person name="Triplett B.A."/>
        </authorList>
    </citation>
    <scope>NUCLEOTIDE SEQUENCE [LARGE SCALE GENOMIC DNA]</scope>
    <source>
        <strain evidence="4 5">DSM 45207</strain>
    </source>
</reference>
<keyword evidence="5" id="KW-1185">Reference proteome</keyword>
<dbReference type="AlphaFoldDB" id="A0A239A712"/>
<accession>A0A239A712</accession>
<proteinExistence type="predicted"/>
<name>A0A239A712_9PSEU</name>
<dbReference type="GO" id="GO:0031419">
    <property type="term" value="F:cobalamin binding"/>
    <property type="evidence" value="ECO:0007669"/>
    <property type="project" value="UniProtKB-KW"/>
</dbReference>
<evidence type="ECO:0000259" key="3">
    <source>
        <dbReference type="Pfam" id="PF01642"/>
    </source>
</evidence>
<dbReference type="PANTHER" id="PTHR48101:SF1">
    <property type="entry name" value="METHYLMALONYL-COA MUTASE, LARGE SUBUNIT"/>
    <property type="match status" value="1"/>
</dbReference>
<dbReference type="InterPro" id="IPR016176">
    <property type="entry name" value="Cbl-dep_enz_cat"/>
</dbReference>
<evidence type="ECO:0000256" key="1">
    <source>
        <dbReference type="ARBA" id="ARBA00011870"/>
    </source>
</evidence>
<dbReference type="Proteomes" id="UP000198348">
    <property type="component" value="Unassembled WGS sequence"/>
</dbReference>
<evidence type="ECO:0000256" key="2">
    <source>
        <dbReference type="ARBA" id="ARBA00023235"/>
    </source>
</evidence>
<dbReference type="InterPro" id="IPR006098">
    <property type="entry name" value="MMCoA_mutase_a_cat"/>
</dbReference>
<feature type="domain" description="Methylmalonyl-CoA mutase alpha/beta chain catalytic" evidence="3">
    <location>
        <begin position="32"/>
        <end position="538"/>
    </location>
</feature>
<dbReference type="InterPro" id="IPR006099">
    <property type="entry name" value="MeMalonylCoA_mutase_a/b_cat"/>
</dbReference>